<gene>
    <name evidence="19" type="primary">LOC115061595</name>
</gene>
<dbReference type="Gene3D" id="3.40.50.10140">
    <property type="entry name" value="Toll/interleukin-1 receptor homology (TIR) domain"/>
    <property type="match status" value="1"/>
</dbReference>
<evidence type="ECO:0000256" key="11">
    <source>
        <dbReference type="ARBA" id="ARBA00023136"/>
    </source>
</evidence>
<dbReference type="SUPFAM" id="SSF52200">
    <property type="entry name" value="Toll/Interleukin receptor TIR domain"/>
    <property type="match status" value="1"/>
</dbReference>
<dbReference type="SUPFAM" id="SSF52058">
    <property type="entry name" value="L domain-like"/>
    <property type="match status" value="2"/>
</dbReference>
<evidence type="ECO:0000256" key="9">
    <source>
        <dbReference type="ARBA" id="ARBA00022859"/>
    </source>
</evidence>
<keyword evidence="4" id="KW-0433">Leucine-rich repeat</keyword>
<dbReference type="Pfam" id="PF13855">
    <property type="entry name" value="LRR_8"/>
    <property type="match status" value="3"/>
</dbReference>
<evidence type="ECO:0000256" key="1">
    <source>
        <dbReference type="ARBA" id="ARBA00004177"/>
    </source>
</evidence>
<keyword evidence="13" id="KW-0325">Glycoprotein</keyword>
<feature type="chain" id="PRO_5025500148" evidence="17">
    <location>
        <begin position="22"/>
        <end position="1024"/>
    </location>
</feature>
<dbReference type="OMA" id="LSWNCYF"/>
<dbReference type="FunFam" id="3.40.50.10140:FF:000003">
    <property type="entry name" value="Toll-like receptor 7"/>
    <property type="match status" value="1"/>
</dbReference>
<evidence type="ECO:0000313" key="19">
    <source>
        <dbReference type="Ensembl" id="ENSENLP00000011068.1"/>
    </source>
</evidence>
<keyword evidence="10 16" id="KW-1133">Transmembrane helix</keyword>
<comment type="similarity">
    <text evidence="2">Belongs to the Toll-like receptor family.</text>
</comment>
<feature type="transmembrane region" description="Helical" evidence="16">
    <location>
        <begin position="812"/>
        <end position="837"/>
    </location>
</feature>
<evidence type="ECO:0000256" key="12">
    <source>
        <dbReference type="ARBA" id="ARBA00023170"/>
    </source>
</evidence>
<dbReference type="RefSeq" id="XP_029385859.1">
    <property type="nucleotide sequence ID" value="XM_029529999.1"/>
</dbReference>
<proteinExistence type="inferred from homology"/>
<evidence type="ECO:0000256" key="4">
    <source>
        <dbReference type="ARBA" id="ARBA00022614"/>
    </source>
</evidence>
<evidence type="ECO:0000256" key="10">
    <source>
        <dbReference type="ARBA" id="ARBA00022989"/>
    </source>
</evidence>
<dbReference type="GO" id="GO:1902533">
    <property type="term" value="P:positive regulation of intracellular signal transduction"/>
    <property type="evidence" value="ECO:0007669"/>
    <property type="project" value="UniProtKB-ARBA"/>
</dbReference>
<dbReference type="InterPro" id="IPR035897">
    <property type="entry name" value="Toll_tir_struct_dom_sf"/>
</dbReference>
<dbReference type="Gene3D" id="3.80.10.10">
    <property type="entry name" value="Ribonuclease Inhibitor"/>
    <property type="match status" value="1"/>
</dbReference>
<dbReference type="GO" id="GO:0005886">
    <property type="term" value="C:plasma membrane"/>
    <property type="evidence" value="ECO:0007669"/>
    <property type="project" value="TreeGrafter"/>
</dbReference>
<keyword evidence="6 17" id="KW-0732">Signal</keyword>
<dbReference type="GO" id="GO:0045087">
    <property type="term" value="P:innate immune response"/>
    <property type="evidence" value="ECO:0007669"/>
    <property type="project" value="UniProtKB-KW"/>
</dbReference>
<dbReference type="InterPro" id="IPR000157">
    <property type="entry name" value="TIR_dom"/>
</dbReference>
<keyword evidence="11 16" id="KW-0472">Membrane</keyword>
<protein>
    <submittedName>
        <fullName evidence="19">Toll-like receptor 8</fullName>
    </submittedName>
</protein>
<keyword evidence="3" id="KW-0399">Innate immunity</keyword>
<keyword evidence="9" id="KW-0391">Immunity</keyword>
<organism evidence="19 20">
    <name type="scientific">Echeneis naucrates</name>
    <name type="common">Live sharksucker</name>
    <dbReference type="NCBI Taxonomy" id="173247"/>
    <lineage>
        <taxon>Eukaryota</taxon>
        <taxon>Metazoa</taxon>
        <taxon>Chordata</taxon>
        <taxon>Craniata</taxon>
        <taxon>Vertebrata</taxon>
        <taxon>Euteleostomi</taxon>
        <taxon>Actinopterygii</taxon>
        <taxon>Neopterygii</taxon>
        <taxon>Teleostei</taxon>
        <taxon>Neoteleostei</taxon>
        <taxon>Acanthomorphata</taxon>
        <taxon>Carangaria</taxon>
        <taxon>Carangiformes</taxon>
        <taxon>Echeneidae</taxon>
        <taxon>Echeneis</taxon>
    </lineage>
</organism>
<reference evidence="19" key="3">
    <citation type="submission" date="2025-09" db="UniProtKB">
        <authorList>
            <consortium name="Ensembl"/>
        </authorList>
    </citation>
    <scope>IDENTIFICATION</scope>
</reference>
<dbReference type="FunFam" id="3.80.10.10:FF:000037">
    <property type="entry name" value="Toll-like receptor 7"/>
    <property type="match status" value="1"/>
</dbReference>
<dbReference type="GO" id="GO:0032755">
    <property type="term" value="P:positive regulation of interleukin-6 production"/>
    <property type="evidence" value="ECO:0007669"/>
    <property type="project" value="TreeGrafter"/>
</dbReference>
<evidence type="ECO:0000256" key="16">
    <source>
        <dbReference type="SAM" id="Phobius"/>
    </source>
</evidence>
<keyword evidence="5 16" id="KW-0812">Transmembrane</keyword>
<keyword evidence="20" id="KW-1185">Reference proteome</keyword>
<dbReference type="PROSITE" id="PS50104">
    <property type="entry name" value="TIR"/>
    <property type="match status" value="1"/>
</dbReference>
<evidence type="ECO:0000259" key="18">
    <source>
        <dbReference type="PROSITE" id="PS50104"/>
    </source>
</evidence>
<feature type="signal peptide" evidence="17">
    <location>
        <begin position="1"/>
        <end position="21"/>
    </location>
</feature>
<name>A0A665TVC0_ECHNA</name>
<comment type="subcellular location">
    <subcellularLocation>
        <location evidence="15">Endomembrane system</location>
        <topology evidence="15">Single-pass type I membrane protein</topology>
    </subcellularLocation>
    <subcellularLocation>
        <location evidence="1">Endosome</location>
    </subcellularLocation>
</comment>
<evidence type="ECO:0000256" key="7">
    <source>
        <dbReference type="ARBA" id="ARBA00022737"/>
    </source>
</evidence>
<keyword evidence="8" id="KW-0967">Endosome</keyword>
<reference evidence="19" key="2">
    <citation type="submission" date="2025-08" db="UniProtKB">
        <authorList>
            <consortium name="Ensembl"/>
        </authorList>
    </citation>
    <scope>IDENTIFICATION</scope>
</reference>
<feature type="domain" description="TIR" evidence="18">
    <location>
        <begin position="861"/>
        <end position="1005"/>
    </location>
</feature>
<keyword evidence="7" id="KW-0677">Repeat</keyword>
<dbReference type="SMART" id="SM00365">
    <property type="entry name" value="LRR_SD22"/>
    <property type="match status" value="8"/>
</dbReference>
<keyword evidence="12" id="KW-0675">Receptor</keyword>
<evidence type="ECO:0000256" key="2">
    <source>
        <dbReference type="ARBA" id="ARBA00009634"/>
    </source>
</evidence>
<dbReference type="CTD" id="403137"/>
<dbReference type="GO" id="GO:0007249">
    <property type="term" value="P:canonical NF-kappaB signal transduction"/>
    <property type="evidence" value="ECO:0007669"/>
    <property type="project" value="TreeGrafter"/>
</dbReference>
<evidence type="ECO:0000256" key="5">
    <source>
        <dbReference type="ARBA" id="ARBA00022692"/>
    </source>
</evidence>
<keyword evidence="14" id="KW-0395">Inflammatory response</keyword>
<dbReference type="OrthoDB" id="10006997at2759"/>
<evidence type="ECO:0000256" key="13">
    <source>
        <dbReference type="ARBA" id="ARBA00023180"/>
    </source>
</evidence>
<dbReference type="SMART" id="SM00255">
    <property type="entry name" value="TIR"/>
    <property type="match status" value="1"/>
</dbReference>
<evidence type="ECO:0000256" key="6">
    <source>
        <dbReference type="ARBA" id="ARBA00022729"/>
    </source>
</evidence>
<dbReference type="Proteomes" id="UP000472264">
    <property type="component" value="Chromosome 21"/>
</dbReference>
<evidence type="ECO:0000256" key="3">
    <source>
        <dbReference type="ARBA" id="ARBA00022588"/>
    </source>
</evidence>
<dbReference type="Pfam" id="PF01582">
    <property type="entry name" value="TIR"/>
    <property type="match status" value="1"/>
</dbReference>
<evidence type="ECO:0000313" key="20">
    <source>
        <dbReference type="Proteomes" id="UP000472264"/>
    </source>
</evidence>
<dbReference type="GO" id="GO:0005768">
    <property type="term" value="C:endosome"/>
    <property type="evidence" value="ECO:0007669"/>
    <property type="project" value="UniProtKB-SubCell"/>
</dbReference>
<dbReference type="GO" id="GO:0051607">
    <property type="term" value="P:defense response to virus"/>
    <property type="evidence" value="ECO:0007669"/>
    <property type="project" value="TreeGrafter"/>
</dbReference>
<sequence length="1024" mass="117204">MAVTFWIYVLLFCYQIHPAICKPAWMLPQFPCDVKAYNNSQVVFDCKGRFLHEVPDGITGNATELDLSENHLANISANSFSKLLSLIKLNLSWANKKRVVTIAVGAFKNLTKLNHLILTGNCLQQIPRQLPQGVEILELNNNKIVSLDKSSLAGLTNVTELMLSKNCYSWNPCRTHMNITEDVFTGLTKLQTLDLSFDNLTYVPKGLPPSLIVLKLGSNQIHYISEDDFHGLYNLKTLQIQGNCPRCQTAPYPCVPCPNISLGIHPLAFHSLGRLEKLHLGGNSLNHLNPSWFEKLNNLKHLFLSFNFLQKAITEEATFLKHIPKLEKIDLSFNFALGLYPKTINLSQEFSNLSYLRTLHLEGLVFQDIGPGTLQPLYELKNLSTLNLGTNFIIHSDPTRFSRFSNLKVIYLAENRLYPIPATNPPLPGDGFNESPEVAISPFVKPNKKDFTYKVSRLIKQECFDSGRVLILSSNNLFFISPKQFEGYGDIACLNLSRNGFSAALQGTEFSLLSNLTYLDLSYNKIDLAYNNAFIELQKLQVLDLSYNEHYFKAYGITHNLNFIKNLPVLRVLNMSYNAIFTLTTKQIYSKSLSELYFTNNNLGTLWKERDGSYNMLFTHLTNLTILDISQNKITKIPVDVYSCLPYNLTKLRISHNSLTDFKWDTLGFFQQLQILDLSFNSISNLIGINLNNTQTLTFLDLSHNHIFHLDTGFMHGPKSLRTLDLSSNKLTTINQSTFQLGSDSLIQTLLLQGNPFHCACDLLDFILWIENSDVKIPRLTTKVKCHTPANQEGQAVIYFDINQCVNDIQAFLIYTITTSFIVSFMIVVTVAHFFYWDASYVIHYMKAKFKGYKSLNLPDSVYDVFVTYDTKDPHVSEWVMKNLRVQLENEGEKHYPLCLEERDWTPGVPLVDNLTQSIRYSRKTLFVLTEGYIKTGIFKMAMYLAHQRLLDENVDVIVLLMLEPVLQQSHFLRLRKRLCGESVVEWPRTVAAEPWFWQNLRNVVRVDNQVIYNKTYLKYFTSK</sequence>
<dbReference type="PANTHER" id="PTHR47410:SF1">
    <property type="entry name" value="TOLL-LIKE RECEPTOR 8"/>
    <property type="match status" value="1"/>
</dbReference>
<dbReference type="SMART" id="SM00369">
    <property type="entry name" value="LRR_TYP"/>
    <property type="match status" value="14"/>
</dbReference>
<dbReference type="InParanoid" id="A0A665TVC0"/>
<dbReference type="PROSITE" id="PS51450">
    <property type="entry name" value="LRR"/>
    <property type="match status" value="3"/>
</dbReference>
<evidence type="ECO:0000256" key="17">
    <source>
        <dbReference type="SAM" id="SignalP"/>
    </source>
</evidence>
<dbReference type="PANTHER" id="PTHR47410">
    <property type="entry name" value="TOLL-LIKE RECEPTOR 7-RELATED"/>
    <property type="match status" value="1"/>
</dbReference>
<dbReference type="InterPro" id="IPR001611">
    <property type="entry name" value="Leu-rich_rpt"/>
</dbReference>
<accession>A0A665TVC0</accession>
<evidence type="ECO:0000256" key="8">
    <source>
        <dbReference type="ARBA" id="ARBA00022753"/>
    </source>
</evidence>
<dbReference type="Ensembl" id="ENSENLT00000011563.1">
    <property type="protein sequence ID" value="ENSENLP00000011068.1"/>
    <property type="gene ID" value="ENSENLG00000005361.1"/>
</dbReference>
<evidence type="ECO:0000256" key="14">
    <source>
        <dbReference type="ARBA" id="ARBA00023198"/>
    </source>
</evidence>
<reference evidence="19" key="1">
    <citation type="submission" date="2021-04" db="EMBL/GenBank/DDBJ databases">
        <authorList>
            <consortium name="Wellcome Sanger Institute Data Sharing"/>
        </authorList>
    </citation>
    <scope>NUCLEOTIDE SEQUENCE [LARGE SCALE GENOMIC DNA]</scope>
</reference>
<dbReference type="InterPro" id="IPR003591">
    <property type="entry name" value="Leu-rich_rpt_typical-subtyp"/>
</dbReference>
<evidence type="ECO:0000256" key="15">
    <source>
        <dbReference type="ARBA" id="ARBA00046288"/>
    </source>
</evidence>
<dbReference type="GO" id="GO:0038187">
    <property type="term" value="F:pattern recognition receptor activity"/>
    <property type="evidence" value="ECO:0007669"/>
    <property type="project" value="TreeGrafter"/>
</dbReference>
<dbReference type="GO" id="GO:0002224">
    <property type="term" value="P:toll-like receptor signaling pathway"/>
    <property type="evidence" value="ECO:0007669"/>
    <property type="project" value="TreeGrafter"/>
</dbReference>
<dbReference type="GO" id="GO:0006954">
    <property type="term" value="P:inflammatory response"/>
    <property type="evidence" value="ECO:0007669"/>
    <property type="project" value="UniProtKB-KW"/>
</dbReference>
<dbReference type="AlphaFoldDB" id="A0A665TVC0"/>
<dbReference type="InterPro" id="IPR032675">
    <property type="entry name" value="LRR_dom_sf"/>
</dbReference>
<dbReference type="GeneID" id="115061595"/>